<dbReference type="Proteomes" id="UP000256562">
    <property type="component" value="Unassembled WGS sequence"/>
</dbReference>
<accession>A0A3E0IQW5</accession>
<evidence type="ECO:0000256" key="2">
    <source>
        <dbReference type="ARBA" id="ARBA00022679"/>
    </source>
</evidence>
<dbReference type="RefSeq" id="WP_116094049.1">
    <property type="nucleotide sequence ID" value="NZ_QKXQ01000196.1"/>
</dbReference>
<dbReference type="PROSITE" id="PS00583">
    <property type="entry name" value="PFKB_KINASES_1"/>
    <property type="match status" value="1"/>
</dbReference>
<dbReference type="InterPro" id="IPR029056">
    <property type="entry name" value="Ribokinase-like"/>
</dbReference>
<keyword evidence="3 5" id="KW-0418">Kinase</keyword>
<evidence type="ECO:0000313" key="6">
    <source>
        <dbReference type="Proteomes" id="UP000256562"/>
    </source>
</evidence>
<dbReference type="GO" id="GO:0016301">
    <property type="term" value="F:kinase activity"/>
    <property type="evidence" value="ECO:0007669"/>
    <property type="project" value="UniProtKB-KW"/>
</dbReference>
<dbReference type="SUPFAM" id="SSF53613">
    <property type="entry name" value="Ribokinase-like"/>
    <property type="match status" value="1"/>
</dbReference>
<evidence type="ECO:0000256" key="1">
    <source>
        <dbReference type="ARBA" id="ARBA00010688"/>
    </source>
</evidence>
<dbReference type="AlphaFoldDB" id="A0A3E0IQW5"/>
<protein>
    <submittedName>
        <fullName evidence="5">Carbohydrate kinase</fullName>
    </submittedName>
</protein>
<dbReference type="InterPro" id="IPR002173">
    <property type="entry name" value="Carboh/pur_kinase_PfkB_CS"/>
</dbReference>
<dbReference type="PANTHER" id="PTHR43085:SF54">
    <property type="entry name" value="PUTATIVE-RELATED"/>
    <property type="match status" value="1"/>
</dbReference>
<reference evidence="5 6" key="1">
    <citation type="journal article" date="2018" name="Vet. Microbiol.">
        <title>Characterisation of Staphylococcus felis isolated from cats using whole genome sequencing.</title>
        <authorList>
            <person name="Worthing K."/>
            <person name="Pang S."/>
            <person name="Trott D.J."/>
            <person name="Abraham S."/>
            <person name="Coombs G.W."/>
            <person name="Jordan D."/>
            <person name="McIntyre L."/>
            <person name="Davies M.R."/>
            <person name="Norris J."/>
        </authorList>
    </citation>
    <scope>NUCLEOTIDE SEQUENCE [LARGE SCALE GENOMIC DNA]</scope>
    <source>
        <strain evidence="5 6">F9</strain>
    </source>
</reference>
<dbReference type="Pfam" id="PF00294">
    <property type="entry name" value="PfkB"/>
    <property type="match status" value="1"/>
</dbReference>
<dbReference type="PANTHER" id="PTHR43085">
    <property type="entry name" value="HEXOKINASE FAMILY MEMBER"/>
    <property type="match status" value="1"/>
</dbReference>
<dbReference type="CDD" id="cd01167">
    <property type="entry name" value="bac_FRK"/>
    <property type="match status" value="1"/>
</dbReference>
<dbReference type="InterPro" id="IPR050306">
    <property type="entry name" value="PfkB_Carbo_kinase"/>
</dbReference>
<keyword evidence="2" id="KW-0808">Transferase</keyword>
<sequence>MAKLYAIGEALIDFIPQNKGVELKHVTGFEPQVGGAPANVASCVARLGESSALITQLGQDAFGDLITDTLNRQGVDTSLINRTDEANTGLAFVSLTEEGERDFAFYRKPSADMLLEPSTIQVDFQSDDILHFCSVALIPSPMKQAHIELIQKMEQAQGTIVFDPNLRFPLWPSIEALKEIVLEFMPKAHILKIADEELEYLTGSKEKSSIQQLFKGNTEVIIYTEGAKGALIYTKQGQLASHQGYKVQVQDTTGAGDAFIGSLIYQLIKGQKESKPFEFIQNHAHDMLQFSNAVGALSTTQKGAIESLPNIEEINTFIQ</sequence>
<proteinExistence type="inferred from homology"/>
<dbReference type="InterPro" id="IPR011611">
    <property type="entry name" value="PfkB_dom"/>
</dbReference>
<dbReference type="OrthoDB" id="9813569at2"/>
<dbReference type="Gene3D" id="3.40.1190.20">
    <property type="match status" value="1"/>
</dbReference>
<evidence type="ECO:0000256" key="3">
    <source>
        <dbReference type="ARBA" id="ARBA00022777"/>
    </source>
</evidence>
<dbReference type="EMBL" id="QKXQ01000196">
    <property type="protein sequence ID" value="REH97581.1"/>
    <property type="molecule type" value="Genomic_DNA"/>
</dbReference>
<comment type="similarity">
    <text evidence="1">Belongs to the carbohydrate kinase PfkB family.</text>
</comment>
<gene>
    <name evidence="5" type="ORF">DOS83_04265</name>
</gene>
<feature type="domain" description="Carbohydrate kinase PfkB" evidence="4">
    <location>
        <begin position="1"/>
        <end position="310"/>
    </location>
</feature>
<name>A0A3E0IQW5_9STAP</name>
<evidence type="ECO:0000313" key="5">
    <source>
        <dbReference type="EMBL" id="REH97581.1"/>
    </source>
</evidence>
<evidence type="ECO:0000259" key="4">
    <source>
        <dbReference type="Pfam" id="PF00294"/>
    </source>
</evidence>
<comment type="caution">
    <text evidence="5">The sequence shown here is derived from an EMBL/GenBank/DDBJ whole genome shotgun (WGS) entry which is preliminary data.</text>
</comment>
<organism evidence="5 6">
    <name type="scientific">Staphylococcus felis</name>
    <dbReference type="NCBI Taxonomy" id="46127"/>
    <lineage>
        <taxon>Bacteria</taxon>
        <taxon>Bacillati</taxon>
        <taxon>Bacillota</taxon>
        <taxon>Bacilli</taxon>
        <taxon>Bacillales</taxon>
        <taxon>Staphylococcaceae</taxon>
        <taxon>Staphylococcus</taxon>
    </lineage>
</organism>